<proteinExistence type="inferred from homology"/>
<dbReference type="Pfam" id="PF09815">
    <property type="entry name" value="XK-related"/>
    <property type="match status" value="1"/>
</dbReference>
<accession>A0A9W7B097</accession>
<organism evidence="8 9">
    <name type="scientific">Triparma verrucosa</name>
    <dbReference type="NCBI Taxonomy" id="1606542"/>
    <lineage>
        <taxon>Eukaryota</taxon>
        <taxon>Sar</taxon>
        <taxon>Stramenopiles</taxon>
        <taxon>Ochrophyta</taxon>
        <taxon>Bolidophyceae</taxon>
        <taxon>Parmales</taxon>
        <taxon>Triparmaceae</taxon>
        <taxon>Triparma</taxon>
    </lineage>
</organism>
<feature type="transmembrane region" description="Helical" evidence="7">
    <location>
        <begin position="336"/>
        <end position="355"/>
    </location>
</feature>
<evidence type="ECO:0000313" key="9">
    <source>
        <dbReference type="Proteomes" id="UP001165160"/>
    </source>
</evidence>
<feature type="transmembrane region" description="Helical" evidence="7">
    <location>
        <begin position="91"/>
        <end position="112"/>
    </location>
</feature>
<feature type="transmembrane region" description="Helical" evidence="7">
    <location>
        <begin position="193"/>
        <end position="213"/>
    </location>
</feature>
<protein>
    <submittedName>
        <fullName evidence="8">Uncharacterized protein</fullName>
    </submittedName>
</protein>
<evidence type="ECO:0000256" key="6">
    <source>
        <dbReference type="SAM" id="MobiDB-lite"/>
    </source>
</evidence>
<keyword evidence="5 7" id="KW-0472">Membrane</keyword>
<feature type="transmembrane region" description="Helical" evidence="7">
    <location>
        <begin position="268"/>
        <end position="290"/>
    </location>
</feature>
<dbReference type="EMBL" id="BRXX01000002">
    <property type="protein sequence ID" value="GMH81419.1"/>
    <property type="molecule type" value="Genomic_DNA"/>
</dbReference>
<feature type="transmembrane region" description="Helical" evidence="7">
    <location>
        <begin position="296"/>
        <end position="315"/>
    </location>
</feature>
<comment type="caution">
    <text evidence="8">The sequence shown here is derived from an EMBL/GenBank/DDBJ whole genome shotgun (WGS) entry which is preliminary data.</text>
</comment>
<dbReference type="Proteomes" id="UP001165160">
    <property type="component" value="Unassembled WGS sequence"/>
</dbReference>
<dbReference type="GO" id="GO:0005886">
    <property type="term" value="C:plasma membrane"/>
    <property type="evidence" value="ECO:0007669"/>
    <property type="project" value="UniProtKB-ARBA"/>
</dbReference>
<evidence type="ECO:0000256" key="4">
    <source>
        <dbReference type="ARBA" id="ARBA00022989"/>
    </source>
</evidence>
<keyword evidence="3 7" id="KW-0812">Transmembrane</keyword>
<feature type="region of interest" description="Disordered" evidence="6">
    <location>
        <begin position="1"/>
        <end position="20"/>
    </location>
</feature>
<keyword evidence="4 7" id="KW-1133">Transmembrane helix</keyword>
<evidence type="ECO:0000313" key="8">
    <source>
        <dbReference type="EMBL" id="GMH81419.1"/>
    </source>
</evidence>
<dbReference type="AlphaFoldDB" id="A0A9W7B097"/>
<keyword evidence="9" id="KW-1185">Reference proteome</keyword>
<dbReference type="InterPro" id="IPR018629">
    <property type="entry name" value="XK-rel"/>
</dbReference>
<feature type="transmembrane region" description="Helical" evidence="7">
    <location>
        <begin position="236"/>
        <end position="256"/>
    </location>
</feature>
<comment type="similarity">
    <text evidence="2">Belongs to the XK family.</text>
</comment>
<evidence type="ECO:0000256" key="3">
    <source>
        <dbReference type="ARBA" id="ARBA00022692"/>
    </source>
</evidence>
<feature type="transmembrane region" description="Helical" evidence="7">
    <location>
        <begin position="375"/>
        <end position="394"/>
    </location>
</feature>
<evidence type="ECO:0000256" key="7">
    <source>
        <dbReference type="SAM" id="Phobius"/>
    </source>
</evidence>
<gene>
    <name evidence="8" type="ORF">TrVE_jg13902</name>
</gene>
<evidence type="ECO:0000256" key="2">
    <source>
        <dbReference type="ARBA" id="ARBA00008789"/>
    </source>
</evidence>
<reference evidence="9" key="1">
    <citation type="journal article" date="2023" name="Commun. Biol.">
        <title>Genome analysis of Parmales, the sister group of diatoms, reveals the evolutionary specialization of diatoms from phago-mixotrophs to photoautotrophs.</title>
        <authorList>
            <person name="Ban H."/>
            <person name="Sato S."/>
            <person name="Yoshikawa S."/>
            <person name="Yamada K."/>
            <person name="Nakamura Y."/>
            <person name="Ichinomiya M."/>
            <person name="Sato N."/>
            <person name="Blanc-Mathieu R."/>
            <person name="Endo H."/>
            <person name="Kuwata A."/>
            <person name="Ogata H."/>
        </authorList>
    </citation>
    <scope>NUCLEOTIDE SEQUENCE [LARGE SCALE GENOMIC DNA]</scope>
    <source>
        <strain evidence="9">NIES 3699</strain>
    </source>
</reference>
<name>A0A9W7B097_9STRA</name>
<sequence length="523" mass="60167">MKVAQDPKSRKMVPDLGEEVRNPSPSTLFTVRAKLETNRFGAILKRQISHTFTSNTLASINKYTIAFLSISDMVTDIIMTSRYFANGEETYAKASLTCILLNMGLVSLVTFFTNRQRPWRTIFKEQIVVWSLMKPALDAHRVANKQEQEEGMIIDAGSEMTIGRIIEMVTESIPGTCIQMSAIITNKDFTKTALLSLSSSILTTAFISAQITYDWDTDDKKRRFDPKFYGFMPRRLYEQIIVGALLLLMSMFNLMIRSTSCVLIGMSFGVHMVVLVLGGELLMYLMFKVVRRDFDYWVVVTGITLVFCNVSLRILMKIAVDWACITHFRHPLELGGGYFSFTMALTILVGMSFALVYRQEDTEITGEDDGIEERFVVYFMAGCCTGLTLSYATFLKRINQKFVRTFFDTRTGDEYLASEFRRSLKEDNDTDTGDSFKHTIFAYNERKWKYIIEDEVKCWLNDNVTSWLDSKADFFTDFRKSQIPTWAIDDPVVLNRIRNKKVREMRSHRENIVLKTLRPGTKQ</sequence>
<evidence type="ECO:0000256" key="5">
    <source>
        <dbReference type="ARBA" id="ARBA00023136"/>
    </source>
</evidence>
<comment type="subcellular location">
    <subcellularLocation>
        <location evidence="1">Membrane</location>
        <topology evidence="1">Multi-pass membrane protein</topology>
    </subcellularLocation>
</comment>
<evidence type="ECO:0000256" key="1">
    <source>
        <dbReference type="ARBA" id="ARBA00004141"/>
    </source>
</evidence>